<dbReference type="HAMAP" id="MF_00236">
    <property type="entry name" value="TatA_E"/>
    <property type="match status" value="1"/>
</dbReference>
<keyword evidence="2 9" id="KW-0813">Transport</keyword>
<dbReference type="GO" id="GO:0043953">
    <property type="term" value="P:protein transport by the Tat complex"/>
    <property type="evidence" value="ECO:0007669"/>
    <property type="project" value="UniProtKB-UniRule"/>
</dbReference>
<dbReference type="OrthoDB" id="9812812at2"/>
<keyword evidence="5 9" id="KW-0653">Protein transport</keyword>
<evidence type="ECO:0000256" key="3">
    <source>
        <dbReference type="ARBA" id="ARBA00022475"/>
    </source>
</evidence>
<dbReference type="Pfam" id="PF02416">
    <property type="entry name" value="TatA_B_E"/>
    <property type="match status" value="1"/>
</dbReference>
<feature type="compositionally biased region" description="Low complexity" evidence="10">
    <location>
        <begin position="59"/>
        <end position="87"/>
    </location>
</feature>
<evidence type="ECO:0000256" key="7">
    <source>
        <dbReference type="ARBA" id="ARBA00023010"/>
    </source>
</evidence>
<gene>
    <name evidence="9" type="primary">tatA</name>
    <name evidence="11" type="ORF">BSZ37_11405</name>
</gene>
<comment type="subcellular location">
    <subcellularLocation>
        <location evidence="1 9">Cell membrane</location>
        <topology evidence="1 9">Single-pass membrane protein</topology>
    </subcellularLocation>
</comment>
<comment type="function">
    <text evidence="9">Part of the twin-arginine translocation (Tat) system that transports large folded proteins containing a characteristic twin-arginine motif in their signal peptide across membranes. TatA could form the protein-conducting channel of the Tat system.</text>
</comment>
<dbReference type="GO" id="GO:0008320">
    <property type="term" value="F:protein transmembrane transporter activity"/>
    <property type="evidence" value="ECO:0007669"/>
    <property type="project" value="UniProtKB-UniRule"/>
</dbReference>
<evidence type="ECO:0000256" key="5">
    <source>
        <dbReference type="ARBA" id="ARBA00022927"/>
    </source>
</evidence>
<evidence type="ECO:0000256" key="4">
    <source>
        <dbReference type="ARBA" id="ARBA00022692"/>
    </source>
</evidence>
<feature type="region of interest" description="Disordered" evidence="10">
    <location>
        <begin position="45"/>
        <end position="103"/>
    </location>
</feature>
<dbReference type="InterPro" id="IPR006312">
    <property type="entry name" value="TatA/E"/>
</dbReference>
<evidence type="ECO:0000256" key="6">
    <source>
        <dbReference type="ARBA" id="ARBA00022989"/>
    </source>
</evidence>
<dbReference type="InterPro" id="IPR003369">
    <property type="entry name" value="TatA/B/E"/>
</dbReference>
<evidence type="ECO:0000256" key="9">
    <source>
        <dbReference type="HAMAP-Rule" id="MF_00236"/>
    </source>
</evidence>
<accession>A0A271J0H1</accession>
<keyword evidence="7 9" id="KW-0811">Translocation</keyword>
<proteinExistence type="inferred from homology"/>
<dbReference type="NCBIfam" id="TIGR01411">
    <property type="entry name" value="tatAE"/>
    <property type="match status" value="1"/>
</dbReference>
<keyword evidence="4 9" id="KW-0812">Transmembrane</keyword>
<reference evidence="11 12" key="1">
    <citation type="submission" date="2016-11" db="EMBL/GenBank/DDBJ databases">
        <title>Study of marine rhodopsin-containing bacteria.</title>
        <authorList>
            <person name="Yoshizawa S."/>
            <person name="Kumagai Y."/>
            <person name="Kogure K."/>
        </authorList>
    </citation>
    <scope>NUCLEOTIDE SEQUENCE [LARGE SCALE GENOMIC DNA]</scope>
    <source>
        <strain evidence="11 12">SAORIC-28</strain>
    </source>
</reference>
<evidence type="ECO:0000313" key="11">
    <source>
        <dbReference type="EMBL" id="PAP76996.1"/>
    </source>
</evidence>
<keyword evidence="6 9" id="KW-1133">Transmembrane helix</keyword>
<evidence type="ECO:0000256" key="1">
    <source>
        <dbReference type="ARBA" id="ARBA00004162"/>
    </source>
</evidence>
<comment type="similarity">
    <text evidence="9">Belongs to the TatA/E family.</text>
</comment>
<comment type="caution">
    <text evidence="11">The sequence shown here is derived from an EMBL/GenBank/DDBJ whole genome shotgun (WGS) entry which is preliminary data.</text>
</comment>
<dbReference type="GO" id="GO:0033281">
    <property type="term" value="C:TAT protein transport complex"/>
    <property type="evidence" value="ECO:0007669"/>
    <property type="project" value="UniProtKB-UniRule"/>
</dbReference>
<dbReference type="AlphaFoldDB" id="A0A271J0H1"/>
<evidence type="ECO:0000256" key="8">
    <source>
        <dbReference type="ARBA" id="ARBA00023136"/>
    </source>
</evidence>
<dbReference type="EMBL" id="MQWD01000001">
    <property type="protein sequence ID" value="PAP76996.1"/>
    <property type="molecule type" value="Genomic_DNA"/>
</dbReference>
<dbReference type="PANTHER" id="PTHR42982:SF8">
    <property type="entry name" value="SEC-INDEPENDENT PROTEIN TRANSLOCASE PROTEIN TATA"/>
    <property type="match status" value="1"/>
</dbReference>
<keyword evidence="12" id="KW-1185">Reference proteome</keyword>
<protein>
    <recommendedName>
        <fullName evidence="9">Sec-independent protein translocase protein TatA</fullName>
    </recommendedName>
</protein>
<dbReference type="RefSeq" id="WP_095510662.1">
    <property type="nucleotide sequence ID" value="NZ_MQWD01000001.1"/>
</dbReference>
<dbReference type="Gene3D" id="1.20.5.3310">
    <property type="match status" value="1"/>
</dbReference>
<dbReference type="Proteomes" id="UP000216339">
    <property type="component" value="Unassembled WGS sequence"/>
</dbReference>
<sequence length="103" mass="10961">MGSLGPFEILAILLVVLLLFGAKRIPEIARGLGKGIREFKDATNDIKQELNVDPPRQQPPRQIHQSPQTSAPVQAQPSQPVASEAAAPPQPAPESPADPQSQA</sequence>
<comment type="subunit">
    <text evidence="9">Forms a complex with TatC.</text>
</comment>
<keyword evidence="3 9" id="KW-1003">Cell membrane</keyword>
<evidence type="ECO:0000313" key="12">
    <source>
        <dbReference type="Proteomes" id="UP000216339"/>
    </source>
</evidence>
<evidence type="ECO:0000256" key="10">
    <source>
        <dbReference type="SAM" id="MobiDB-lite"/>
    </source>
</evidence>
<keyword evidence="8 9" id="KW-0472">Membrane</keyword>
<evidence type="ECO:0000256" key="2">
    <source>
        <dbReference type="ARBA" id="ARBA00022448"/>
    </source>
</evidence>
<name>A0A271J0H1_9BACT</name>
<dbReference type="PANTHER" id="PTHR42982">
    <property type="entry name" value="SEC-INDEPENDENT PROTEIN TRANSLOCASE PROTEIN TATA"/>
    <property type="match status" value="1"/>
</dbReference>
<dbReference type="PRINTS" id="PR01506">
    <property type="entry name" value="TATBPROTEIN"/>
</dbReference>
<organism evidence="11 12">
    <name type="scientific">Rubrivirga marina</name>
    <dbReference type="NCBI Taxonomy" id="1196024"/>
    <lineage>
        <taxon>Bacteria</taxon>
        <taxon>Pseudomonadati</taxon>
        <taxon>Rhodothermota</taxon>
        <taxon>Rhodothermia</taxon>
        <taxon>Rhodothermales</taxon>
        <taxon>Rubricoccaceae</taxon>
        <taxon>Rubrivirga</taxon>
    </lineage>
</organism>